<feature type="compositionally biased region" description="Basic residues" evidence="1">
    <location>
        <begin position="108"/>
        <end position="125"/>
    </location>
</feature>
<feature type="region of interest" description="Disordered" evidence="1">
    <location>
        <begin position="185"/>
        <end position="208"/>
    </location>
</feature>
<accession>X6M5N2</accession>
<dbReference type="EMBL" id="ASPP01024222">
    <property type="protein sequence ID" value="ETO09234.1"/>
    <property type="molecule type" value="Genomic_DNA"/>
</dbReference>
<feature type="region of interest" description="Disordered" evidence="1">
    <location>
        <begin position="73"/>
        <end position="157"/>
    </location>
</feature>
<keyword evidence="4" id="KW-1185">Reference proteome</keyword>
<name>X6M5N2_RETFI</name>
<gene>
    <name evidence="3" type="ORF">RFI_28154</name>
</gene>
<organism evidence="3 4">
    <name type="scientific">Reticulomyxa filosa</name>
    <dbReference type="NCBI Taxonomy" id="46433"/>
    <lineage>
        <taxon>Eukaryota</taxon>
        <taxon>Sar</taxon>
        <taxon>Rhizaria</taxon>
        <taxon>Retaria</taxon>
        <taxon>Foraminifera</taxon>
        <taxon>Monothalamids</taxon>
        <taxon>Reticulomyxidae</taxon>
        <taxon>Reticulomyxa</taxon>
    </lineage>
</organism>
<feature type="compositionally biased region" description="Basic and acidic residues" evidence="1">
    <location>
        <begin position="73"/>
        <end position="107"/>
    </location>
</feature>
<feature type="transmembrane region" description="Helical" evidence="2">
    <location>
        <begin position="15"/>
        <end position="34"/>
    </location>
</feature>
<keyword evidence="2" id="KW-0472">Membrane</keyword>
<sequence>TKLNVLMSKPPPTGFVSLSLSLDIIIIIIIIIIINKCFNPFTLQELVSSEIVEFEKSGYEVDDDGYAVLRRVSSEKKAQSDEEKGQHGEKENENENKKEKKDKDKEKEKKKKKNKGKTKRKKHRPQTIPIKAPKALPKKLGRGRGRGRRRRRRRNPVYLAIFQKKIHKRTFSKKDLSKIANALKELEGELGNDREPKELNSDEENGLE</sequence>
<evidence type="ECO:0000313" key="3">
    <source>
        <dbReference type="EMBL" id="ETO09234.1"/>
    </source>
</evidence>
<protein>
    <submittedName>
        <fullName evidence="3">Uncharacterized protein</fullName>
    </submittedName>
</protein>
<reference evidence="3 4" key="1">
    <citation type="journal article" date="2013" name="Curr. Biol.">
        <title>The Genome of the Foraminiferan Reticulomyxa filosa.</title>
        <authorList>
            <person name="Glockner G."/>
            <person name="Hulsmann N."/>
            <person name="Schleicher M."/>
            <person name="Noegel A.A."/>
            <person name="Eichinger L."/>
            <person name="Gallinger C."/>
            <person name="Pawlowski J."/>
            <person name="Sierra R."/>
            <person name="Euteneuer U."/>
            <person name="Pillet L."/>
            <person name="Moustafa A."/>
            <person name="Platzer M."/>
            <person name="Groth M."/>
            <person name="Szafranski K."/>
            <person name="Schliwa M."/>
        </authorList>
    </citation>
    <scope>NUCLEOTIDE SEQUENCE [LARGE SCALE GENOMIC DNA]</scope>
</reference>
<evidence type="ECO:0000256" key="1">
    <source>
        <dbReference type="SAM" id="MobiDB-lite"/>
    </source>
</evidence>
<evidence type="ECO:0000313" key="4">
    <source>
        <dbReference type="Proteomes" id="UP000023152"/>
    </source>
</evidence>
<dbReference type="Proteomes" id="UP000023152">
    <property type="component" value="Unassembled WGS sequence"/>
</dbReference>
<dbReference type="AlphaFoldDB" id="X6M5N2"/>
<evidence type="ECO:0000256" key="2">
    <source>
        <dbReference type="SAM" id="Phobius"/>
    </source>
</evidence>
<feature type="non-terminal residue" evidence="3">
    <location>
        <position position="1"/>
    </location>
</feature>
<comment type="caution">
    <text evidence="3">The sequence shown here is derived from an EMBL/GenBank/DDBJ whole genome shotgun (WGS) entry which is preliminary data.</text>
</comment>
<feature type="compositionally biased region" description="Basic and acidic residues" evidence="1">
    <location>
        <begin position="185"/>
        <end position="200"/>
    </location>
</feature>
<keyword evidence="2" id="KW-1133">Transmembrane helix</keyword>
<proteinExistence type="predicted"/>
<feature type="compositionally biased region" description="Basic residues" evidence="1">
    <location>
        <begin position="136"/>
        <end position="155"/>
    </location>
</feature>
<keyword evidence="2" id="KW-0812">Transmembrane</keyword>